<evidence type="ECO:0000259" key="3">
    <source>
        <dbReference type="Pfam" id="PF10551"/>
    </source>
</evidence>
<dbReference type="AlphaFoldDB" id="A0AA35YJQ2"/>
<evidence type="ECO:0000256" key="1">
    <source>
        <dbReference type="SAM" id="MobiDB-lite"/>
    </source>
</evidence>
<feature type="domain" description="Transposase MuDR plant" evidence="2">
    <location>
        <begin position="198"/>
        <end position="263"/>
    </location>
</feature>
<proteinExistence type="predicted"/>
<dbReference type="PANTHER" id="PTHR31973">
    <property type="entry name" value="POLYPROTEIN, PUTATIVE-RELATED"/>
    <property type="match status" value="1"/>
</dbReference>
<dbReference type="Pfam" id="PF10551">
    <property type="entry name" value="MULE"/>
    <property type="match status" value="1"/>
</dbReference>
<protein>
    <submittedName>
        <fullName evidence="4">Uncharacterized protein</fullName>
    </submittedName>
</protein>
<organism evidence="4 5">
    <name type="scientific">Lactuca saligna</name>
    <name type="common">Willowleaf lettuce</name>
    <dbReference type="NCBI Taxonomy" id="75948"/>
    <lineage>
        <taxon>Eukaryota</taxon>
        <taxon>Viridiplantae</taxon>
        <taxon>Streptophyta</taxon>
        <taxon>Embryophyta</taxon>
        <taxon>Tracheophyta</taxon>
        <taxon>Spermatophyta</taxon>
        <taxon>Magnoliopsida</taxon>
        <taxon>eudicotyledons</taxon>
        <taxon>Gunneridae</taxon>
        <taxon>Pentapetalae</taxon>
        <taxon>asterids</taxon>
        <taxon>campanulids</taxon>
        <taxon>Asterales</taxon>
        <taxon>Asteraceae</taxon>
        <taxon>Cichorioideae</taxon>
        <taxon>Cichorieae</taxon>
        <taxon>Lactucinae</taxon>
        <taxon>Lactuca</taxon>
    </lineage>
</organism>
<sequence length="875" mass="101146">MEENQAFPKVDVLYNGTFVPNSLVYFAPQVLRLNEDANEFGFSDFIKYVEKLIDFQCKHLYYCIPKVRLSQGLQTQQNECDYSEFLEVANANRHVDVYIDHDNEPLFEWIQKEEPDDEELVYSEEDVDSILADDENCEYKEDECVTSSKRIFKRTYNDKFLNKLCPVVVENEDEKGNELPAVYPRHDATQEWRKMKPELGMRFSSPVELKSSLSNYAVAHGYDLYYEKNDKDRLLVKCCKGKRPQCPFRLWASWMKDEQTFQIKSLREDHSCSRAFKLGSIVTYKWIGKQFVTDILESPKKSLRKMKDMVFKLFNINVSVGQCRNAKRFALCEIEGDLKDHYSKLWDYGAEIKRANPGSHVEVYVQPQNNSIVVFERFYVSFKGVVDGWLDGCRKVIGIDGCFLKGIYKGELLSAVGRDGNNNIYPIAWAVVNVENMNTWKWFLDNLMEYIDEGGNGNGITLMSDGHKGVMEVVKERCPEVEHRLCARHILANFYKKFKGECYIKPFWRKVKATIIPKFELAMEEIKSFDVGAYDYLIKRDPNCWSRAFFKVIMGCDAMENGVSESFNAAIEEARKKPLITMLEDIRVFVMERLYMQKGKGLGWDLAICPTIKSKLGKLKNLRRFWASYVSGYKQFEVVKCNERYGVDLEKRECGCREWFTKSAFLRAYEYTIHPLNDSTLWPQMPDFHQILPPIRRWLPGRPCVKRKRDQVENELSGNTRHTISRAGVQHKCTICNETGHNKATCPMRGPSEAGPSKARKKSNARNSPSQAGPCTPAPGAPTHVNQDPMTQDRVPMNEGPVNQEKVNEFPVNQDHVNEVHVHEDPMNEVPINKDPVIPVPVNQVLVNLGVRVPRRLGVRARKPSERINKIQIRK</sequence>
<keyword evidence="5" id="KW-1185">Reference proteome</keyword>
<gene>
    <name evidence="4" type="ORF">LSALG_LOCUS15257</name>
</gene>
<reference evidence="4" key="1">
    <citation type="submission" date="2023-04" db="EMBL/GenBank/DDBJ databases">
        <authorList>
            <person name="Vijverberg K."/>
            <person name="Xiong W."/>
            <person name="Schranz E."/>
        </authorList>
    </citation>
    <scope>NUCLEOTIDE SEQUENCE</scope>
</reference>
<feature type="region of interest" description="Disordered" evidence="1">
    <location>
        <begin position="740"/>
        <end position="800"/>
    </location>
</feature>
<dbReference type="Proteomes" id="UP001177003">
    <property type="component" value="Chromosome 3"/>
</dbReference>
<feature type="domain" description="MULE transposase" evidence="3">
    <location>
        <begin position="396"/>
        <end position="493"/>
    </location>
</feature>
<evidence type="ECO:0000313" key="4">
    <source>
        <dbReference type="EMBL" id="CAI9275220.1"/>
    </source>
</evidence>
<dbReference type="InterPro" id="IPR018289">
    <property type="entry name" value="MULE_transposase_dom"/>
</dbReference>
<evidence type="ECO:0000259" key="2">
    <source>
        <dbReference type="Pfam" id="PF03108"/>
    </source>
</evidence>
<dbReference type="EMBL" id="OX465079">
    <property type="protein sequence ID" value="CAI9275220.1"/>
    <property type="molecule type" value="Genomic_DNA"/>
</dbReference>
<dbReference type="Pfam" id="PF03108">
    <property type="entry name" value="DBD_Tnp_Mut"/>
    <property type="match status" value="1"/>
</dbReference>
<name>A0AA35YJQ2_LACSI</name>
<dbReference type="InterPro" id="IPR004332">
    <property type="entry name" value="Transposase_MuDR"/>
</dbReference>
<accession>A0AA35YJQ2</accession>
<dbReference type="PANTHER" id="PTHR31973:SF189">
    <property type="entry name" value="TRANSPOSASE, MUDR, PLANT, MULE TRANSPOSASE DOMAIN PROTEIN-RELATED"/>
    <property type="match status" value="1"/>
</dbReference>
<evidence type="ECO:0000313" key="5">
    <source>
        <dbReference type="Proteomes" id="UP001177003"/>
    </source>
</evidence>